<comment type="subcellular location">
    <subcellularLocation>
        <location evidence="3">Nucleus</location>
        <location evidence="3">PML body</location>
    </subcellularLocation>
</comment>
<dbReference type="InterPro" id="IPR051547">
    <property type="entry name" value="TDP2-like"/>
</dbReference>
<feature type="domain" description="Endonuclease/exonuclease/phosphatase" evidence="11">
    <location>
        <begin position="105"/>
        <end position="371"/>
    </location>
</feature>
<evidence type="ECO:0000256" key="7">
    <source>
        <dbReference type="ARBA" id="ARBA00022801"/>
    </source>
</evidence>
<evidence type="ECO:0000256" key="6">
    <source>
        <dbReference type="ARBA" id="ARBA00022763"/>
    </source>
</evidence>
<reference evidence="13" key="1">
    <citation type="submission" date="2007-04" db="EMBL/GenBank/DDBJ databases">
        <authorList>
            <consortium name="The Broad Institute Genome Sequencing Platform"/>
            <person name="Birren B."/>
            <person name="Lander E."/>
            <person name="Galagan J."/>
            <person name="Nusbaum C."/>
            <person name="Devon K."/>
            <person name="Ma L.-J."/>
            <person name="Jaffe D."/>
            <person name="Butler J."/>
            <person name="Alvarez P."/>
            <person name="Gnerre S."/>
            <person name="Grabherr M."/>
            <person name="Kleber M."/>
            <person name="Mauceli E."/>
            <person name="Brockman W."/>
            <person name="MacCallum I.A."/>
            <person name="Young S."/>
            <person name="LaButti K."/>
            <person name="DeCaprio D."/>
            <person name="Crawford M."/>
            <person name="Koehrsen M."/>
            <person name="Engels R."/>
            <person name="Montgomery P."/>
            <person name="Pearson M."/>
            <person name="Howarth C."/>
            <person name="Larson L."/>
            <person name="White J."/>
            <person name="O'Leary S."/>
            <person name="Kodira C."/>
            <person name="Zeng Q."/>
            <person name="Yandava C."/>
            <person name="Alvarado L."/>
            <person name="Kistler C."/>
            <person name="Shim W.-B."/>
            <person name="Kang S."/>
            <person name="Woloshuk C."/>
        </authorList>
    </citation>
    <scope>NUCLEOTIDE SEQUENCE</scope>
    <source>
        <strain evidence="13">4287</strain>
    </source>
</reference>
<comment type="cofactor">
    <cofactor evidence="2">
        <name>Mg(2+)</name>
        <dbReference type="ChEBI" id="CHEBI:18420"/>
    </cofactor>
</comment>
<dbReference type="Proteomes" id="UP000009097">
    <property type="component" value="Unassembled WGS sequence"/>
</dbReference>
<proteinExistence type="predicted"/>
<dbReference type="InterPro" id="IPR036691">
    <property type="entry name" value="Endo/exonu/phosph_ase_sf"/>
</dbReference>
<evidence type="ECO:0000313" key="14">
    <source>
        <dbReference type="Proteomes" id="UP000009097"/>
    </source>
</evidence>
<reference evidence="13" key="2">
    <citation type="journal article" date="2010" name="Nature">
        <title>Comparative genomics reveals mobile pathogenicity chromosomes in Fusarium.</title>
        <authorList>
            <person name="Ma L.J."/>
            <person name="van der Does H.C."/>
            <person name="Borkovich K.A."/>
            <person name="Coleman J.J."/>
            <person name="Daboussi M.J."/>
            <person name="Di Pietro A."/>
            <person name="Dufresne M."/>
            <person name="Freitag M."/>
            <person name="Grabherr M."/>
            <person name="Henrissat B."/>
            <person name="Houterman P.M."/>
            <person name="Kang S."/>
            <person name="Shim W.B."/>
            <person name="Woloshuk C."/>
            <person name="Xie X."/>
            <person name="Xu J.R."/>
            <person name="Antoniw J."/>
            <person name="Baker S.E."/>
            <person name="Bluhm B.H."/>
            <person name="Breakspear A."/>
            <person name="Brown D.W."/>
            <person name="Butchko R.A."/>
            <person name="Chapman S."/>
            <person name="Coulson R."/>
            <person name="Coutinho P.M."/>
            <person name="Danchin E.G."/>
            <person name="Diener A."/>
            <person name="Gale L.R."/>
            <person name="Gardiner D.M."/>
            <person name="Goff S."/>
            <person name="Hammond-Kosack K.E."/>
            <person name="Hilburn K."/>
            <person name="Hua-Van A."/>
            <person name="Jonkers W."/>
            <person name="Kazan K."/>
            <person name="Kodira C.D."/>
            <person name="Koehrsen M."/>
            <person name="Kumar L."/>
            <person name="Lee Y.H."/>
            <person name="Li L."/>
            <person name="Manners J.M."/>
            <person name="Miranda-Saavedra D."/>
            <person name="Mukherjee M."/>
            <person name="Park G."/>
            <person name="Park J."/>
            <person name="Park S.Y."/>
            <person name="Proctor R.H."/>
            <person name="Regev A."/>
            <person name="Ruiz-Roldan M.C."/>
            <person name="Sain D."/>
            <person name="Sakthikumar S."/>
            <person name="Sykes S."/>
            <person name="Schwartz D.C."/>
            <person name="Turgeon B.G."/>
            <person name="Wapinski I."/>
            <person name="Yoder O."/>
            <person name="Young S."/>
            <person name="Zeng Q."/>
            <person name="Zhou S."/>
            <person name="Galagan J."/>
            <person name="Cuomo C.A."/>
            <person name="Kistler H.C."/>
            <person name="Rep M."/>
        </authorList>
    </citation>
    <scope>NUCLEOTIDE SEQUENCE [LARGE SCALE GENOMIC DNA]</scope>
    <source>
        <strain evidence="13">4287</strain>
    </source>
</reference>
<evidence type="ECO:0000256" key="10">
    <source>
        <dbReference type="ARBA" id="ARBA00023242"/>
    </source>
</evidence>
<dbReference type="RefSeq" id="XP_018255704.1">
    <property type="nucleotide sequence ID" value="XM_018395203.1"/>
</dbReference>
<dbReference type="CDD" id="cd09080">
    <property type="entry name" value="TDP2"/>
    <property type="match status" value="1"/>
</dbReference>
<dbReference type="OrthoDB" id="9975959at2759"/>
<sequence length="382" mass="43645">MLFPDESARRILTSHRGRIILNIRYIQRKTQLHQSSLESMEEFVQKSIQHTMEMRKPTSSIPWQTDRPWKQFFYVWSPETSRWQGIQSSQSSSDKSNLMKLAVYSWNIDFMLPHGEARMNAALKHLEELTRQHRLDNDTAVAINLQECVPLDLETIGEKDWIRDSFYCTDIDTSAWASGAYGTASLIDRRLEISSCFRVHYSATQMERDALFIDVSVLPGGQKVRLCNTHLESLVLEPPMRPAQMRLIATYLHAEGIAGAVVTGDFNAIQPFDRSLHSDNDLEDAYLELGGQEGDGRSADNGAYTWGQQALPELRLLYGCSRMDKVFFCGDSLRLQGFERFGADVEPDQEEEEVRKELLSIGFERPWVTDHLGVKATFEIVA</sequence>
<protein>
    <recommendedName>
        <fullName evidence="11">Endonuclease/exonuclease/phosphatase domain-containing protein</fullName>
    </recommendedName>
</protein>
<evidence type="ECO:0000256" key="5">
    <source>
        <dbReference type="ARBA" id="ARBA00022723"/>
    </source>
</evidence>
<keyword evidence="10" id="KW-0539">Nucleus</keyword>
<dbReference type="SUPFAM" id="SSF56219">
    <property type="entry name" value="DNase I-like"/>
    <property type="match status" value="1"/>
</dbReference>
<dbReference type="Gene3D" id="3.60.10.10">
    <property type="entry name" value="Endonuclease/exonuclease/phosphatase"/>
    <property type="match status" value="1"/>
</dbReference>
<keyword evidence="5" id="KW-0479">Metal-binding</keyword>
<keyword evidence="8" id="KW-0460">Magnesium</keyword>
<dbReference type="KEGG" id="fox:FOXG_15136"/>
<accession>A0A0J9W438</accession>
<gene>
    <name evidence="12" type="ORF">FOXG_15135</name>
    <name evidence="13" type="ORF">FOXG_15136</name>
</gene>
<dbReference type="PANTHER" id="PTHR15822:SF4">
    <property type="entry name" value="TYROSYL-DNA PHOSPHODIESTERASE 2"/>
    <property type="match status" value="1"/>
</dbReference>
<evidence type="ECO:0000259" key="11">
    <source>
        <dbReference type="Pfam" id="PF03372"/>
    </source>
</evidence>
<dbReference type="RefSeq" id="XP_018255705.1">
    <property type="nucleotide sequence ID" value="XM_018395204.1"/>
</dbReference>
<dbReference type="GO" id="GO:0006302">
    <property type="term" value="P:double-strand break repair"/>
    <property type="evidence" value="ECO:0007669"/>
    <property type="project" value="TreeGrafter"/>
</dbReference>
<organism evidence="13 14">
    <name type="scientific">Fusarium oxysporum f. sp. lycopersici (strain 4287 / CBS 123668 / FGSC 9935 / NRRL 34936)</name>
    <name type="common">Fusarium vascular wilt of tomato</name>
    <dbReference type="NCBI Taxonomy" id="426428"/>
    <lineage>
        <taxon>Eukaryota</taxon>
        <taxon>Fungi</taxon>
        <taxon>Dikarya</taxon>
        <taxon>Ascomycota</taxon>
        <taxon>Pezizomycotina</taxon>
        <taxon>Sordariomycetes</taxon>
        <taxon>Hypocreomycetidae</taxon>
        <taxon>Hypocreales</taxon>
        <taxon>Nectriaceae</taxon>
        <taxon>Fusarium</taxon>
        <taxon>Fusarium oxysporum species complex</taxon>
    </lineage>
</organism>
<evidence type="ECO:0000256" key="8">
    <source>
        <dbReference type="ARBA" id="ARBA00022842"/>
    </source>
</evidence>
<dbReference type="KEGG" id="fox:FOXG_15135"/>
<keyword evidence="4" id="KW-0540">Nuclease</keyword>
<keyword evidence="9" id="KW-0234">DNA repair</keyword>
<dbReference type="GO" id="GO:0070260">
    <property type="term" value="F:5'-tyrosyl-DNA phosphodiesterase activity"/>
    <property type="evidence" value="ECO:0007669"/>
    <property type="project" value="TreeGrafter"/>
</dbReference>
<name>A0A0J9W438_FUSO4</name>
<evidence type="ECO:0000313" key="12">
    <source>
        <dbReference type="EMBL" id="KNB17659.1"/>
    </source>
</evidence>
<keyword evidence="6" id="KW-0227">DNA damage</keyword>
<dbReference type="GO" id="GO:0005737">
    <property type="term" value="C:cytoplasm"/>
    <property type="evidence" value="ECO:0007669"/>
    <property type="project" value="TreeGrafter"/>
</dbReference>
<dbReference type="EMBL" id="DS231722">
    <property type="protein sequence ID" value="KNB17659.1"/>
    <property type="molecule type" value="Genomic_DNA"/>
</dbReference>
<dbReference type="AlphaFoldDB" id="A0A0J9W438"/>
<dbReference type="VEuPathDB" id="FungiDB:FOXG_15135"/>
<dbReference type="GeneID" id="28956222"/>
<evidence type="ECO:0000256" key="4">
    <source>
        <dbReference type="ARBA" id="ARBA00022722"/>
    </source>
</evidence>
<dbReference type="GeneID" id="28956221"/>
<dbReference type="Pfam" id="PF03372">
    <property type="entry name" value="Exo_endo_phos"/>
    <property type="match status" value="1"/>
</dbReference>
<comment type="cofactor">
    <cofactor evidence="1">
        <name>Mn(2+)</name>
        <dbReference type="ChEBI" id="CHEBI:29035"/>
    </cofactor>
</comment>
<dbReference type="PANTHER" id="PTHR15822">
    <property type="entry name" value="TRAF AND TNF RECEPTOR-ASSOCIATED PROTEIN"/>
    <property type="match status" value="1"/>
</dbReference>
<dbReference type="EMBL" id="DS231722">
    <property type="protein sequence ID" value="KNB17660.1"/>
    <property type="molecule type" value="Genomic_DNA"/>
</dbReference>
<dbReference type="GO" id="GO:0003697">
    <property type="term" value="F:single-stranded DNA binding"/>
    <property type="evidence" value="ECO:0007669"/>
    <property type="project" value="TreeGrafter"/>
</dbReference>
<evidence type="ECO:0000256" key="1">
    <source>
        <dbReference type="ARBA" id="ARBA00001936"/>
    </source>
</evidence>
<dbReference type="GO" id="GO:0004518">
    <property type="term" value="F:nuclease activity"/>
    <property type="evidence" value="ECO:0007669"/>
    <property type="project" value="UniProtKB-KW"/>
</dbReference>
<evidence type="ECO:0000313" key="13">
    <source>
        <dbReference type="EMBL" id="KNB17660.1"/>
    </source>
</evidence>
<evidence type="ECO:0000256" key="3">
    <source>
        <dbReference type="ARBA" id="ARBA00004322"/>
    </source>
</evidence>
<dbReference type="InterPro" id="IPR005135">
    <property type="entry name" value="Endo/exonuclease/phosphatase"/>
</dbReference>
<dbReference type="VEuPathDB" id="FungiDB:FOXG_15136"/>
<evidence type="ECO:0000256" key="9">
    <source>
        <dbReference type="ARBA" id="ARBA00023204"/>
    </source>
</evidence>
<dbReference type="GO" id="GO:0046872">
    <property type="term" value="F:metal ion binding"/>
    <property type="evidence" value="ECO:0007669"/>
    <property type="project" value="UniProtKB-KW"/>
</dbReference>
<evidence type="ECO:0000256" key="2">
    <source>
        <dbReference type="ARBA" id="ARBA00001946"/>
    </source>
</evidence>
<keyword evidence="7" id="KW-0378">Hydrolase</keyword>